<comment type="caution">
    <text evidence="1">The sequence shown here is derived from an EMBL/GenBank/DDBJ whole genome shotgun (WGS) entry which is preliminary data.</text>
</comment>
<proteinExistence type="predicted"/>
<sequence length="108" mass="12478">MNKLSIADAVENIFELIKVLDDAYWEANSCEEKDNVYNLSSILTSEYIELSKMSVQDHHFEYEVISLSQEALKQALTQFQQRVPKQVRRQTTFVKLNALLNLIIIALS</sequence>
<reference evidence="2" key="1">
    <citation type="journal article" date="2017" name="Proc. Natl. Acad. Sci. U.S.A.">
        <title>Simulation of Deepwater Horizon oil plume reveals substrate specialization within a complex community of hydrocarbon degraders.</title>
        <authorList>
            <person name="Hu P."/>
            <person name="Dubinsky E.A."/>
            <person name="Probst A.J."/>
            <person name="Wang J."/>
            <person name="Sieber C.M.K."/>
            <person name="Tom L.M."/>
            <person name="Gardinali P."/>
            <person name="Banfield J.F."/>
            <person name="Atlas R.M."/>
            <person name="Andersen G.L."/>
        </authorList>
    </citation>
    <scope>NUCLEOTIDE SEQUENCE [LARGE SCALE GENOMIC DNA]</scope>
</reference>
<accession>A0A1Y5HEX7</accession>
<dbReference type="AlphaFoldDB" id="A0A1Y5HEX7"/>
<dbReference type="Proteomes" id="UP000227088">
    <property type="component" value="Unassembled WGS sequence"/>
</dbReference>
<gene>
    <name evidence="1" type="ORF">A9R00_11840</name>
</gene>
<evidence type="ECO:0000313" key="2">
    <source>
        <dbReference type="Proteomes" id="UP000227088"/>
    </source>
</evidence>
<evidence type="ECO:0000313" key="1">
    <source>
        <dbReference type="EMBL" id="OUS35846.1"/>
    </source>
</evidence>
<protein>
    <submittedName>
        <fullName evidence="1">Uncharacterized protein</fullName>
    </submittedName>
</protein>
<name>A0A1Y5HEX7_OLEAN</name>
<organism evidence="1 2">
    <name type="scientific">Oleispira antarctica</name>
    <dbReference type="NCBI Taxonomy" id="188908"/>
    <lineage>
        <taxon>Bacteria</taxon>
        <taxon>Pseudomonadati</taxon>
        <taxon>Pseudomonadota</taxon>
        <taxon>Gammaproteobacteria</taxon>
        <taxon>Oceanospirillales</taxon>
        <taxon>Oceanospirillaceae</taxon>
        <taxon>Oleispira</taxon>
    </lineage>
</organism>
<dbReference type="EMBL" id="MABE01000674">
    <property type="protein sequence ID" value="OUS35846.1"/>
    <property type="molecule type" value="Genomic_DNA"/>
</dbReference>